<proteinExistence type="predicted"/>
<organism evidence="3 4">
    <name type="scientific">Leptosia nina</name>
    <dbReference type="NCBI Taxonomy" id="320188"/>
    <lineage>
        <taxon>Eukaryota</taxon>
        <taxon>Metazoa</taxon>
        <taxon>Ecdysozoa</taxon>
        <taxon>Arthropoda</taxon>
        <taxon>Hexapoda</taxon>
        <taxon>Insecta</taxon>
        <taxon>Pterygota</taxon>
        <taxon>Neoptera</taxon>
        <taxon>Endopterygota</taxon>
        <taxon>Lepidoptera</taxon>
        <taxon>Glossata</taxon>
        <taxon>Ditrysia</taxon>
        <taxon>Papilionoidea</taxon>
        <taxon>Pieridae</taxon>
        <taxon>Pierinae</taxon>
        <taxon>Leptosia</taxon>
    </lineage>
</organism>
<keyword evidence="4" id="KW-1185">Reference proteome</keyword>
<evidence type="ECO:0000313" key="4">
    <source>
        <dbReference type="Proteomes" id="UP001497472"/>
    </source>
</evidence>
<gene>
    <name evidence="3" type="ORF">LNINA_LOCUS7536</name>
</gene>
<accession>A0AAV1JG53</accession>
<dbReference type="EMBL" id="CAVLEF010000010">
    <property type="protein sequence ID" value="CAK1548116.1"/>
    <property type="molecule type" value="Genomic_DNA"/>
</dbReference>
<feature type="chain" id="PRO_5043628744" evidence="2">
    <location>
        <begin position="23"/>
        <end position="91"/>
    </location>
</feature>
<evidence type="ECO:0000313" key="3">
    <source>
        <dbReference type="EMBL" id="CAK1548116.1"/>
    </source>
</evidence>
<keyword evidence="2" id="KW-0732">Signal</keyword>
<dbReference type="Proteomes" id="UP001497472">
    <property type="component" value="Unassembled WGS sequence"/>
</dbReference>
<evidence type="ECO:0000256" key="1">
    <source>
        <dbReference type="SAM" id="MobiDB-lite"/>
    </source>
</evidence>
<feature type="compositionally biased region" description="Basic and acidic residues" evidence="1">
    <location>
        <begin position="30"/>
        <end position="80"/>
    </location>
</feature>
<evidence type="ECO:0000256" key="2">
    <source>
        <dbReference type="SAM" id="SignalP"/>
    </source>
</evidence>
<dbReference type="AlphaFoldDB" id="A0AAV1JG53"/>
<reference evidence="3 4" key="1">
    <citation type="submission" date="2023-11" db="EMBL/GenBank/DDBJ databases">
        <authorList>
            <person name="Okamura Y."/>
        </authorList>
    </citation>
    <scope>NUCLEOTIDE SEQUENCE [LARGE SCALE GENOMIC DNA]</scope>
</reference>
<feature type="region of interest" description="Disordered" evidence="1">
    <location>
        <begin position="25"/>
        <end position="82"/>
    </location>
</feature>
<comment type="caution">
    <text evidence="3">The sequence shown here is derived from an EMBL/GenBank/DDBJ whole genome shotgun (WGS) entry which is preliminary data.</text>
</comment>
<name>A0AAV1JG53_9NEOP</name>
<sequence length="91" mass="9864">MLKFKITCVFLVAIVAIFGVSAEVSADGPEDAHNRISRVKEARAEDSADGPEDARDNGHIREARAEDSADGPEDARDNGHIRGVVKVRMFS</sequence>
<feature type="signal peptide" evidence="2">
    <location>
        <begin position="1"/>
        <end position="22"/>
    </location>
</feature>
<protein>
    <submittedName>
        <fullName evidence="3">Uncharacterized protein</fullName>
    </submittedName>
</protein>